<proteinExistence type="predicted"/>
<evidence type="ECO:0000313" key="1">
    <source>
        <dbReference type="EMBL" id="CAG5110811.1"/>
    </source>
</evidence>
<dbReference type="EMBL" id="OU015567">
    <property type="protein sequence ID" value="CAG5110811.1"/>
    <property type="molecule type" value="Genomic_DNA"/>
</dbReference>
<reference evidence="1 2" key="1">
    <citation type="submission" date="2021-04" db="EMBL/GenBank/DDBJ databases">
        <authorList>
            <person name="Bliznina A."/>
        </authorList>
    </citation>
    <scope>NUCLEOTIDE SEQUENCE [LARGE SCALE GENOMIC DNA]</scope>
</reference>
<protein>
    <submittedName>
        <fullName evidence="1">Oidioi.mRNA.OKI2018_I69.chr2.g5170.t1.cds</fullName>
    </submittedName>
</protein>
<gene>
    <name evidence="1" type="ORF">OKIOD_LOCUS13935</name>
</gene>
<organism evidence="1 2">
    <name type="scientific">Oikopleura dioica</name>
    <name type="common">Tunicate</name>
    <dbReference type="NCBI Taxonomy" id="34765"/>
    <lineage>
        <taxon>Eukaryota</taxon>
        <taxon>Metazoa</taxon>
        <taxon>Chordata</taxon>
        <taxon>Tunicata</taxon>
        <taxon>Appendicularia</taxon>
        <taxon>Copelata</taxon>
        <taxon>Oikopleuridae</taxon>
        <taxon>Oikopleura</taxon>
    </lineage>
</organism>
<accession>A0ABN7T3X9</accession>
<evidence type="ECO:0000313" key="2">
    <source>
        <dbReference type="Proteomes" id="UP001158576"/>
    </source>
</evidence>
<name>A0ABN7T3X9_OIKDI</name>
<keyword evidence="2" id="KW-1185">Reference proteome</keyword>
<sequence length="153" mass="17983">MDNQGKITASEELAPLLESSKNKNIDKPLFLMQHHDPINKRIQTCYYFFDGSDSPDELPCKPFILTELFLQNFIYPKRLRWGFDSEFFSGLTRSQYAKRDHYDTNIELCNDETYAIYWLSCRNGVPCQDGFDKEFGGRLKVVQQNEYKRVVCV</sequence>
<dbReference type="Proteomes" id="UP001158576">
    <property type="component" value="Chromosome 2"/>
</dbReference>